<dbReference type="NCBIfam" id="TIGR00412">
    <property type="entry name" value="redox_disulf_2"/>
    <property type="match status" value="1"/>
</dbReference>
<dbReference type="InterPro" id="IPR005243">
    <property type="entry name" value="THIRX-like_proc"/>
</dbReference>
<dbReference type="SUPFAM" id="SSF52833">
    <property type="entry name" value="Thioredoxin-like"/>
    <property type="match status" value="1"/>
</dbReference>
<name>A0A4P6LV69_9FIRM</name>
<dbReference type="EMBL" id="CP035945">
    <property type="protein sequence ID" value="QBE94953.1"/>
    <property type="molecule type" value="Genomic_DNA"/>
</dbReference>
<evidence type="ECO:0000313" key="3">
    <source>
        <dbReference type="Proteomes" id="UP000289794"/>
    </source>
</evidence>
<evidence type="ECO:0000313" key="2">
    <source>
        <dbReference type="EMBL" id="QBE94953.1"/>
    </source>
</evidence>
<dbReference type="Gene3D" id="3.40.30.10">
    <property type="entry name" value="Glutaredoxin"/>
    <property type="match status" value="1"/>
</dbReference>
<sequence>MALFGLGKKKEEKENTCCCGGNCTPEKMEQAEAEKSNKGIKVLGGGCAKCHELEDNTKEALAELEIEEKVELITDFSIIATYGVMSTPALVIDGKVVSYGKVLKKEEIIKCISEVRKNEG</sequence>
<dbReference type="InterPro" id="IPR036249">
    <property type="entry name" value="Thioredoxin-like_sf"/>
</dbReference>
<dbReference type="Proteomes" id="UP000289794">
    <property type="component" value="Chromosome"/>
</dbReference>
<feature type="domain" description="Thioredoxin-like fold" evidence="1">
    <location>
        <begin position="40"/>
        <end position="112"/>
    </location>
</feature>
<reference evidence="2 3" key="1">
    <citation type="submission" date="2019-01" db="EMBL/GenBank/DDBJ databases">
        <title>PMF-metabolizing Aryl O-demethylase.</title>
        <authorList>
            <person name="Kim M."/>
        </authorList>
    </citation>
    <scope>NUCLEOTIDE SEQUENCE [LARGE SCALE GENOMIC DNA]</scope>
    <source>
        <strain evidence="2 3">PMF1</strain>
    </source>
</reference>
<dbReference type="InterPro" id="IPR012336">
    <property type="entry name" value="Thioredoxin-like_fold"/>
</dbReference>
<evidence type="ECO:0000259" key="1">
    <source>
        <dbReference type="Pfam" id="PF13192"/>
    </source>
</evidence>
<proteinExistence type="predicted"/>
<protein>
    <recommendedName>
        <fullName evidence="1">Thioredoxin-like fold domain-containing protein</fullName>
    </recommendedName>
</protein>
<accession>A0A4P6LV69</accession>
<organism evidence="2 3">
    <name type="scientific">Blautia producta</name>
    <dbReference type="NCBI Taxonomy" id="33035"/>
    <lineage>
        <taxon>Bacteria</taxon>
        <taxon>Bacillati</taxon>
        <taxon>Bacillota</taxon>
        <taxon>Clostridia</taxon>
        <taxon>Lachnospirales</taxon>
        <taxon>Lachnospiraceae</taxon>
        <taxon>Blautia</taxon>
    </lineage>
</organism>
<dbReference type="Pfam" id="PF13192">
    <property type="entry name" value="Thioredoxin_3"/>
    <property type="match status" value="1"/>
</dbReference>
<dbReference type="AlphaFoldDB" id="A0A4P6LV69"/>
<dbReference type="PANTHER" id="PTHR36450:SF1">
    <property type="entry name" value="THIOREDOXIN"/>
    <property type="match status" value="1"/>
</dbReference>
<gene>
    <name evidence="2" type="ORF">PMF13cell1_00448</name>
</gene>
<dbReference type="RefSeq" id="WP_130179667.1">
    <property type="nucleotide sequence ID" value="NZ_CP035945.1"/>
</dbReference>
<dbReference type="PANTHER" id="PTHR36450">
    <property type="entry name" value="THIOREDOXIN"/>
    <property type="match status" value="1"/>
</dbReference>
<dbReference type="KEGG" id="bpro:PMF13cell1_00448"/>